<dbReference type="Proteomes" id="UP000789901">
    <property type="component" value="Unassembled WGS sequence"/>
</dbReference>
<dbReference type="EMBL" id="CAJVQB010115217">
    <property type="protein sequence ID" value="CAG8852692.1"/>
    <property type="molecule type" value="Genomic_DNA"/>
</dbReference>
<name>A0ABN7XBX0_GIGMA</name>
<feature type="non-terminal residue" evidence="1">
    <location>
        <position position="1"/>
    </location>
</feature>
<evidence type="ECO:0000313" key="1">
    <source>
        <dbReference type="EMBL" id="CAG8852692.1"/>
    </source>
</evidence>
<accession>A0ABN7XBX0</accession>
<reference evidence="1 2" key="1">
    <citation type="submission" date="2021-06" db="EMBL/GenBank/DDBJ databases">
        <authorList>
            <person name="Kallberg Y."/>
            <person name="Tangrot J."/>
            <person name="Rosling A."/>
        </authorList>
    </citation>
    <scope>NUCLEOTIDE SEQUENCE [LARGE SCALE GENOMIC DNA]</scope>
    <source>
        <strain evidence="1 2">120-4 pot B 10/14</strain>
    </source>
</reference>
<comment type="caution">
    <text evidence="1">The sequence shown here is derived from an EMBL/GenBank/DDBJ whole genome shotgun (WGS) entry which is preliminary data.</text>
</comment>
<feature type="non-terminal residue" evidence="1">
    <location>
        <position position="76"/>
    </location>
</feature>
<keyword evidence="2" id="KW-1185">Reference proteome</keyword>
<gene>
    <name evidence="1" type="ORF">GMARGA_LOCUS41513</name>
</gene>
<evidence type="ECO:0000313" key="2">
    <source>
        <dbReference type="Proteomes" id="UP000789901"/>
    </source>
</evidence>
<sequence length="76" mass="8673">PEYSQMIDNIEVESINKVVLHKLKEDTIDLYSTDSLADDDIAKTNQTQRSTINVELLNLFNASEIPKHCLTLKRVV</sequence>
<protein>
    <submittedName>
        <fullName evidence="1">15734_t:CDS:1</fullName>
    </submittedName>
</protein>
<organism evidence="1 2">
    <name type="scientific">Gigaspora margarita</name>
    <dbReference type="NCBI Taxonomy" id="4874"/>
    <lineage>
        <taxon>Eukaryota</taxon>
        <taxon>Fungi</taxon>
        <taxon>Fungi incertae sedis</taxon>
        <taxon>Mucoromycota</taxon>
        <taxon>Glomeromycotina</taxon>
        <taxon>Glomeromycetes</taxon>
        <taxon>Diversisporales</taxon>
        <taxon>Gigasporaceae</taxon>
        <taxon>Gigaspora</taxon>
    </lineage>
</organism>
<proteinExistence type="predicted"/>